<evidence type="ECO:0008006" key="3">
    <source>
        <dbReference type="Google" id="ProtNLM"/>
    </source>
</evidence>
<sequence>MPVTSGCNEPVMNETDRLTIIPVSGFRQMTTFIQLPRRLYAGLPGYVPPLELTQRDLLTPRKNSFFRQGRAQYFLAMRGGKAVGRISAQIDPVSMEHYGEPVGFFGALDAIDDMAVVSALLDAAGAWLRQHGMKLMRGPQTLDSNGEFGMMLSGHHALPMVAMPWHPHWLPAMMEACGCTKAHDLLAYQMKTGPDAEEAHLVPSSLRLGEGRLGNVTTRGLRMDRIEEDGEILRRLYNDAWRNNWGSIPLAREDIQSMIVELKPLLKPEHFVLIEQNGEPVCVALVVPNVFDISSDLNGDPSPLGWIKLGKRLLRHEFHSARVILLGVSSRLDGTALGAIMPALAITELMKRGRSLPYRTIELGWVLETNQPMRRLIERITPQPCKRYRVYDRSLVD</sequence>
<accession>A0A347W8G2</accession>
<dbReference type="AlphaFoldDB" id="A0A347W8G2"/>
<dbReference type="InterPro" id="IPR016181">
    <property type="entry name" value="Acyl_CoA_acyltransferase"/>
</dbReference>
<organism evidence="1 2">
    <name type="scientific">Komagataeibacter saccharivorans</name>
    <dbReference type="NCBI Taxonomy" id="265959"/>
    <lineage>
        <taxon>Bacteria</taxon>
        <taxon>Pseudomonadati</taxon>
        <taxon>Pseudomonadota</taxon>
        <taxon>Alphaproteobacteria</taxon>
        <taxon>Acetobacterales</taxon>
        <taxon>Acetobacteraceae</taxon>
        <taxon>Komagataeibacter</taxon>
    </lineage>
</organism>
<evidence type="ECO:0000313" key="2">
    <source>
        <dbReference type="Proteomes" id="UP000264120"/>
    </source>
</evidence>
<proteinExistence type="predicted"/>
<dbReference type="PANTHER" id="PTHR41368:SF1">
    <property type="entry name" value="PROTEIN YGHO"/>
    <property type="match status" value="1"/>
</dbReference>
<dbReference type="PANTHER" id="PTHR41368">
    <property type="entry name" value="PROTEIN YGHO"/>
    <property type="match status" value="1"/>
</dbReference>
<dbReference type="Gene3D" id="3.40.630.30">
    <property type="match status" value="1"/>
</dbReference>
<keyword evidence="2" id="KW-1185">Reference proteome</keyword>
<reference evidence="1 2" key="1">
    <citation type="submission" date="2017-08" db="EMBL/GenBank/DDBJ databases">
        <title>Complete genome sequence of Gluconacetobacter saccharivorans CV1 isolated from Fermented Vinegar.</title>
        <authorList>
            <person name="Kim S.-Y."/>
        </authorList>
    </citation>
    <scope>NUCLEOTIDE SEQUENCE [LARGE SCALE GENOMIC DNA]</scope>
    <source>
        <strain evidence="1 2">CV1</strain>
    </source>
</reference>
<dbReference type="Proteomes" id="UP000264120">
    <property type="component" value="Chromosome"/>
</dbReference>
<dbReference type="SUPFAM" id="SSF55729">
    <property type="entry name" value="Acyl-CoA N-acyltransferases (Nat)"/>
    <property type="match status" value="1"/>
</dbReference>
<dbReference type="InterPro" id="IPR039968">
    <property type="entry name" value="BcerS-like"/>
</dbReference>
<evidence type="ECO:0000313" key="1">
    <source>
        <dbReference type="EMBL" id="AXY21155.1"/>
    </source>
</evidence>
<gene>
    <name evidence="1" type="ORF">CD178_00336</name>
</gene>
<protein>
    <recommendedName>
        <fullName evidence="3">N-acetyltransferase domain-containing protein</fullName>
    </recommendedName>
</protein>
<dbReference type="EMBL" id="CP023036">
    <property type="protein sequence ID" value="AXY21155.1"/>
    <property type="molecule type" value="Genomic_DNA"/>
</dbReference>
<name>A0A347W8G2_9PROT</name>
<dbReference type="KEGG" id="ksc:CD178_00336"/>